<sequence length="473" mass="52549">MARERLRGTALEALVEGTDAAGARQLLFRHCRAINNLHHNRAAKVVSHAIPNAHVTLSKDGTRCAAAFVQNHRSHLRILSMRTGQQLSTLSFRGKGRESGSRTVDAVAFSAGNARVAILTSTRRGWFLHLFQLDQAGPPAPIVCHALPGHLFSLPHLSPCGSRVFFLNKPQRSDVQSTFGMLRLEPVSTLEADVIIAPPELNTMWTRSLSSPLPQGWLWSADGNNLMFVEEAIENAVVVGYHLAMFSTHTLTLDRTTTLPMPPNFIPPMGKISLHASQICPKGRYLVCSWQIRNAEYLCVYDLSDPEAAVELMRGYLGRCACKAAFLNNGSHLCVVTLEPDNKPRELRIFELSDFLQVYRKHLVTGPWPDLEQHDSLMFFQIPMPIIDKHAEVACLLRLHGSNSLQLVFSPPTARTAFVTDPGSDSVLDWHEDAARDSVLPGSTWTWAGQLWSATDYSLVYALRDKVQFLSFA</sequence>
<dbReference type="SUPFAM" id="SSF50969">
    <property type="entry name" value="YVTN repeat-like/Quinoprotein amine dehydrogenase"/>
    <property type="match status" value="1"/>
</dbReference>
<gene>
    <name evidence="1" type="ORF">WJX73_003102</name>
</gene>
<accession>A0AAW1P003</accession>
<dbReference type="InterPro" id="IPR011044">
    <property type="entry name" value="Quino_amine_DH_bsu"/>
</dbReference>
<organism evidence="1 2">
    <name type="scientific">Symbiochloris irregularis</name>
    <dbReference type="NCBI Taxonomy" id="706552"/>
    <lineage>
        <taxon>Eukaryota</taxon>
        <taxon>Viridiplantae</taxon>
        <taxon>Chlorophyta</taxon>
        <taxon>core chlorophytes</taxon>
        <taxon>Trebouxiophyceae</taxon>
        <taxon>Trebouxiales</taxon>
        <taxon>Trebouxiaceae</taxon>
        <taxon>Symbiochloris</taxon>
    </lineage>
</organism>
<keyword evidence="2" id="KW-1185">Reference proteome</keyword>
<dbReference type="EMBL" id="JALJOQ010000093">
    <property type="protein sequence ID" value="KAK9798967.1"/>
    <property type="molecule type" value="Genomic_DNA"/>
</dbReference>
<dbReference type="AlphaFoldDB" id="A0AAW1P003"/>
<proteinExistence type="predicted"/>
<evidence type="ECO:0000313" key="2">
    <source>
        <dbReference type="Proteomes" id="UP001465755"/>
    </source>
</evidence>
<evidence type="ECO:0000313" key="1">
    <source>
        <dbReference type="EMBL" id="KAK9798967.1"/>
    </source>
</evidence>
<comment type="caution">
    <text evidence="1">The sequence shown here is derived from an EMBL/GenBank/DDBJ whole genome shotgun (WGS) entry which is preliminary data.</text>
</comment>
<dbReference type="Proteomes" id="UP001465755">
    <property type="component" value="Unassembled WGS sequence"/>
</dbReference>
<name>A0AAW1P003_9CHLO</name>
<protein>
    <submittedName>
        <fullName evidence="1">Uncharacterized protein</fullName>
    </submittedName>
</protein>
<reference evidence="1 2" key="1">
    <citation type="journal article" date="2024" name="Nat. Commun.">
        <title>Phylogenomics reveals the evolutionary origins of lichenization in chlorophyte algae.</title>
        <authorList>
            <person name="Puginier C."/>
            <person name="Libourel C."/>
            <person name="Otte J."/>
            <person name="Skaloud P."/>
            <person name="Haon M."/>
            <person name="Grisel S."/>
            <person name="Petersen M."/>
            <person name="Berrin J.G."/>
            <person name="Delaux P.M."/>
            <person name="Dal Grande F."/>
            <person name="Keller J."/>
        </authorList>
    </citation>
    <scope>NUCLEOTIDE SEQUENCE [LARGE SCALE GENOMIC DNA]</scope>
    <source>
        <strain evidence="1 2">SAG 2036</strain>
    </source>
</reference>